<protein>
    <submittedName>
        <fullName evidence="10">Response regulator transcription factor</fullName>
    </submittedName>
</protein>
<dbReference type="CDD" id="cd17574">
    <property type="entry name" value="REC_OmpR"/>
    <property type="match status" value="1"/>
</dbReference>
<keyword evidence="4 7" id="KW-0238">DNA-binding</keyword>
<comment type="caution">
    <text evidence="10">The sequence shown here is derived from an EMBL/GenBank/DDBJ whole genome shotgun (WGS) entry which is preliminary data.</text>
</comment>
<dbReference type="PROSITE" id="PS51755">
    <property type="entry name" value="OMPR_PHOB"/>
    <property type="match status" value="1"/>
</dbReference>
<dbReference type="Gene3D" id="3.40.50.2300">
    <property type="match status" value="1"/>
</dbReference>
<name>A0ABU8FPB5_9BACI</name>
<feature type="domain" description="OmpR/PhoB-type" evidence="9">
    <location>
        <begin position="132"/>
        <end position="229"/>
    </location>
</feature>
<evidence type="ECO:0000313" key="10">
    <source>
        <dbReference type="EMBL" id="MEI4804537.1"/>
    </source>
</evidence>
<evidence type="ECO:0000256" key="5">
    <source>
        <dbReference type="ARBA" id="ARBA00023163"/>
    </source>
</evidence>
<proteinExistence type="predicted"/>
<dbReference type="PANTHER" id="PTHR48111:SF40">
    <property type="entry name" value="PHOSPHATE REGULON TRANSCRIPTIONAL REGULATORY PROTEIN PHOB"/>
    <property type="match status" value="1"/>
</dbReference>
<sequence length="232" mass="27194">MVNNILIVDDEEEIMEMLQDFLEVEGYRVFKATNGEDAKRIFDKIHINMILLDIMMNNESGFSICKKFRAESNVPIIFLSALQNDVDKIRGLNIGADDYIVKSATPGEIIARIKAIERRLNQSFEKQNNKIENEICYKNIRLNIDRREIYINNEMILLTVKEFEILKLFLVNPNQVMTYEQILEKVWGYEQGDNHAVRVYIAKLREKLEKSTNQIKIYTVWGIGYKFGETNE</sequence>
<dbReference type="RefSeq" id="WP_336474688.1">
    <property type="nucleotide sequence ID" value="NZ_JBAWSX010000033.1"/>
</dbReference>
<dbReference type="PROSITE" id="PS50110">
    <property type="entry name" value="RESPONSE_REGULATORY"/>
    <property type="match status" value="1"/>
</dbReference>
<dbReference type="InterPro" id="IPR036388">
    <property type="entry name" value="WH-like_DNA-bd_sf"/>
</dbReference>
<evidence type="ECO:0000313" key="11">
    <source>
        <dbReference type="Proteomes" id="UP001372526"/>
    </source>
</evidence>
<feature type="domain" description="Response regulatory" evidence="8">
    <location>
        <begin position="4"/>
        <end position="117"/>
    </location>
</feature>
<dbReference type="Pfam" id="PF00072">
    <property type="entry name" value="Response_reg"/>
    <property type="match status" value="1"/>
</dbReference>
<feature type="modified residue" description="4-aspartylphosphate" evidence="6">
    <location>
        <position position="53"/>
    </location>
</feature>
<dbReference type="Pfam" id="PF00486">
    <property type="entry name" value="Trans_reg_C"/>
    <property type="match status" value="1"/>
</dbReference>
<accession>A0ABU8FPB5</accession>
<dbReference type="Gene3D" id="1.10.10.10">
    <property type="entry name" value="Winged helix-like DNA-binding domain superfamily/Winged helix DNA-binding domain"/>
    <property type="match status" value="1"/>
</dbReference>
<gene>
    <name evidence="10" type="ORF">WAZ07_25910</name>
</gene>
<evidence type="ECO:0000256" key="3">
    <source>
        <dbReference type="ARBA" id="ARBA00023015"/>
    </source>
</evidence>
<dbReference type="SUPFAM" id="SSF52172">
    <property type="entry name" value="CheY-like"/>
    <property type="match status" value="1"/>
</dbReference>
<dbReference type="InterPro" id="IPR011006">
    <property type="entry name" value="CheY-like_superfamily"/>
</dbReference>
<dbReference type="CDD" id="cd00383">
    <property type="entry name" value="trans_reg_C"/>
    <property type="match status" value="1"/>
</dbReference>
<reference evidence="10 11" key="1">
    <citation type="submission" date="2024-01" db="EMBL/GenBank/DDBJ databases">
        <title>Seven novel Bacillus-like species.</title>
        <authorList>
            <person name="Liu G."/>
        </authorList>
    </citation>
    <scope>NUCLEOTIDE SEQUENCE [LARGE SCALE GENOMIC DNA]</scope>
    <source>
        <strain evidence="10 11">FJAT-51639</strain>
    </source>
</reference>
<keyword evidence="3" id="KW-0805">Transcription regulation</keyword>
<dbReference type="InterPro" id="IPR001867">
    <property type="entry name" value="OmpR/PhoB-type_DNA-bd"/>
</dbReference>
<evidence type="ECO:0000256" key="6">
    <source>
        <dbReference type="PROSITE-ProRule" id="PRU00169"/>
    </source>
</evidence>
<keyword evidence="1 6" id="KW-0597">Phosphoprotein</keyword>
<organism evidence="10 11">
    <name type="scientific">Bacillus bruguierae</name>
    <dbReference type="NCBI Taxonomy" id="3127667"/>
    <lineage>
        <taxon>Bacteria</taxon>
        <taxon>Bacillati</taxon>
        <taxon>Bacillota</taxon>
        <taxon>Bacilli</taxon>
        <taxon>Bacillales</taxon>
        <taxon>Bacillaceae</taxon>
        <taxon>Bacillus</taxon>
    </lineage>
</organism>
<evidence type="ECO:0000256" key="1">
    <source>
        <dbReference type="ARBA" id="ARBA00022553"/>
    </source>
</evidence>
<keyword evidence="11" id="KW-1185">Reference proteome</keyword>
<keyword evidence="2" id="KW-0902">Two-component regulatory system</keyword>
<dbReference type="PANTHER" id="PTHR48111">
    <property type="entry name" value="REGULATOR OF RPOS"/>
    <property type="match status" value="1"/>
</dbReference>
<evidence type="ECO:0000259" key="8">
    <source>
        <dbReference type="PROSITE" id="PS50110"/>
    </source>
</evidence>
<dbReference type="InterPro" id="IPR039420">
    <property type="entry name" value="WalR-like"/>
</dbReference>
<evidence type="ECO:0000256" key="2">
    <source>
        <dbReference type="ARBA" id="ARBA00023012"/>
    </source>
</evidence>
<dbReference type="SMART" id="SM00448">
    <property type="entry name" value="REC"/>
    <property type="match status" value="1"/>
</dbReference>
<dbReference type="Proteomes" id="UP001372526">
    <property type="component" value="Unassembled WGS sequence"/>
</dbReference>
<feature type="DNA-binding region" description="OmpR/PhoB-type" evidence="7">
    <location>
        <begin position="132"/>
        <end position="229"/>
    </location>
</feature>
<dbReference type="Gene3D" id="6.10.250.690">
    <property type="match status" value="1"/>
</dbReference>
<keyword evidence="5" id="KW-0804">Transcription</keyword>
<dbReference type="EMBL" id="JBAWSX010000033">
    <property type="protein sequence ID" value="MEI4804537.1"/>
    <property type="molecule type" value="Genomic_DNA"/>
</dbReference>
<evidence type="ECO:0000256" key="4">
    <source>
        <dbReference type="ARBA" id="ARBA00023125"/>
    </source>
</evidence>
<evidence type="ECO:0000256" key="7">
    <source>
        <dbReference type="PROSITE-ProRule" id="PRU01091"/>
    </source>
</evidence>
<evidence type="ECO:0000259" key="9">
    <source>
        <dbReference type="PROSITE" id="PS51755"/>
    </source>
</evidence>
<dbReference type="SMART" id="SM00862">
    <property type="entry name" value="Trans_reg_C"/>
    <property type="match status" value="1"/>
</dbReference>
<dbReference type="InterPro" id="IPR001789">
    <property type="entry name" value="Sig_transdc_resp-reg_receiver"/>
</dbReference>